<proteinExistence type="predicted"/>
<protein>
    <submittedName>
        <fullName evidence="1">DUF6428 family protein</fullName>
    </submittedName>
</protein>
<reference evidence="1 2" key="1">
    <citation type="submission" date="2022-06" db="EMBL/GenBank/DDBJ databases">
        <title>Roseomonas CN29.</title>
        <authorList>
            <person name="Cheng Y."/>
            <person name="He X."/>
        </authorList>
    </citation>
    <scope>NUCLEOTIDE SEQUENCE [LARGE SCALE GENOMIC DNA]</scope>
    <source>
        <strain evidence="1 2">CN29</strain>
    </source>
</reference>
<evidence type="ECO:0000313" key="2">
    <source>
        <dbReference type="Proteomes" id="UP001524642"/>
    </source>
</evidence>
<name>A0ABT1XFD2_9PROT</name>
<comment type="caution">
    <text evidence="1">The sequence shown here is derived from an EMBL/GenBank/DDBJ whole genome shotgun (WGS) entry which is preliminary data.</text>
</comment>
<dbReference type="RefSeq" id="WP_257719492.1">
    <property type="nucleotide sequence ID" value="NZ_JANJOU010000043.1"/>
</dbReference>
<accession>A0ABT1XFD2</accession>
<organism evidence="1 2">
    <name type="scientific">Roseomonas populi</name>
    <dbReference type="NCBI Taxonomy" id="3121582"/>
    <lineage>
        <taxon>Bacteria</taxon>
        <taxon>Pseudomonadati</taxon>
        <taxon>Pseudomonadota</taxon>
        <taxon>Alphaproteobacteria</taxon>
        <taxon>Acetobacterales</taxon>
        <taxon>Roseomonadaceae</taxon>
        <taxon>Roseomonas</taxon>
    </lineage>
</organism>
<evidence type="ECO:0000313" key="1">
    <source>
        <dbReference type="EMBL" id="MCR0985847.1"/>
    </source>
</evidence>
<dbReference type="Proteomes" id="UP001524642">
    <property type="component" value="Unassembled WGS sequence"/>
</dbReference>
<gene>
    <name evidence="1" type="ORF">NRP21_27725</name>
</gene>
<keyword evidence="2" id="KW-1185">Reference proteome</keyword>
<dbReference type="Pfam" id="PF20001">
    <property type="entry name" value="DUF6428"/>
    <property type="match status" value="1"/>
</dbReference>
<sequence length="173" mass="18480">MNAPALPLTVGFQGDASLGALLDALRPHEARRLVISYDGQRIQPGYHVTEVKAGSFVTLDCGGNPDAWQETILQVEDLPASAEKPEHMDVGKFLAILEKVAARVSLQPGSRLTFEVGPPGRPMQIFDVEAIRIEAAGATIELGPRPAICKPRHRAEQEAKAASACCKPQSGCC</sequence>
<dbReference type="EMBL" id="JANJOU010000043">
    <property type="protein sequence ID" value="MCR0985847.1"/>
    <property type="molecule type" value="Genomic_DNA"/>
</dbReference>
<dbReference type="InterPro" id="IPR045534">
    <property type="entry name" value="DUF6428"/>
</dbReference>